<feature type="transmembrane region" description="Helical" evidence="1">
    <location>
        <begin position="36"/>
        <end position="56"/>
    </location>
</feature>
<gene>
    <name evidence="2" type="ORF">B0I08_1055</name>
</gene>
<evidence type="ECO:0000313" key="2">
    <source>
        <dbReference type="EMBL" id="PRY67844.1"/>
    </source>
</evidence>
<dbReference type="EMBL" id="PVTL01000005">
    <property type="protein sequence ID" value="PRY67844.1"/>
    <property type="molecule type" value="Genomic_DNA"/>
</dbReference>
<keyword evidence="1" id="KW-0812">Transmembrane</keyword>
<evidence type="ECO:0000313" key="3">
    <source>
        <dbReference type="Proteomes" id="UP000237983"/>
    </source>
</evidence>
<organism evidence="2 3">
    <name type="scientific">Glaciihabitans tibetensis</name>
    <dbReference type="NCBI Taxonomy" id="1266600"/>
    <lineage>
        <taxon>Bacteria</taxon>
        <taxon>Bacillati</taxon>
        <taxon>Actinomycetota</taxon>
        <taxon>Actinomycetes</taxon>
        <taxon>Micrococcales</taxon>
        <taxon>Microbacteriaceae</taxon>
        <taxon>Glaciihabitans</taxon>
    </lineage>
</organism>
<reference evidence="2 3" key="1">
    <citation type="submission" date="2018-03" db="EMBL/GenBank/DDBJ databases">
        <title>Genomic Encyclopedia of Type Strains, Phase III (KMG-III): the genomes of soil and plant-associated and newly described type strains.</title>
        <authorList>
            <person name="Whitman W."/>
        </authorList>
    </citation>
    <scope>NUCLEOTIDE SEQUENCE [LARGE SCALE GENOMIC DNA]</scope>
    <source>
        <strain evidence="2 3">CGMCC 1.12484</strain>
    </source>
</reference>
<evidence type="ECO:0000256" key="1">
    <source>
        <dbReference type="SAM" id="Phobius"/>
    </source>
</evidence>
<keyword evidence="3" id="KW-1185">Reference proteome</keyword>
<proteinExistence type="predicted"/>
<feature type="transmembrane region" description="Helical" evidence="1">
    <location>
        <begin position="68"/>
        <end position="88"/>
    </location>
</feature>
<protein>
    <submittedName>
        <fullName evidence="2">Uncharacterized protein</fullName>
    </submittedName>
</protein>
<keyword evidence="1" id="KW-1133">Transmembrane helix</keyword>
<accession>A0A2T0VCJ5</accession>
<keyword evidence="1" id="KW-0472">Membrane</keyword>
<comment type="caution">
    <text evidence="2">The sequence shown here is derived from an EMBL/GenBank/DDBJ whole genome shotgun (WGS) entry which is preliminary data.</text>
</comment>
<dbReference type="AlphaFoldDB" id="A0A2T0VCJ5"/>
<name>A0A2T0VCJ5_9MICO</name>
<sequence length="230" mass="22493">MIRAALDVCSVTVPSASGTTNSGVAGGLASTGLGNVVTVLVVAALLLLAGTLVFVVRPRLAARTHKRQGAGAALGLLLVALVAGGVVLTPQPASAVTTTATATQSCELFTIDDVVRATSAGAGALPGDTVEPLAFTISNPTRFPITVVVDTTVTLDPAGAAALYLAELSDGGSAVLTRGPLDAVPSTAAITIAAGAELTVSYALTLDPAATNAVQGSVVAFDSLISASSE</sequence>
<dbReference type="Proteomes" id="UP000237983">
    <property type="component" value="Unassembled WGS sequence"/>
</dbReference>